<evidence type="ECO:0000256" key="1">
    <source>
        <dbReference type="ARBA" id="ARBA00008565"/>
    </source>
</evidence>
<organism evidence="4 5">
    <name type="scientific">Absidia repens</name>
    <dbReference type="NCBI Taxonomy" id="90262"/>
    <lineage>
        <taxon>Eukaryota</taxon>
        <taxon>Fungi</taxon>
        <taxon>Fungi incertae sedis</taxon>
        <taxon>Mucoromycota</taxon>
        <taxon>Mucoromycotina</taxon>
        <taxon>Mucoromycetes</taxon>
        <taxon>Mucorales</taxon>
        <taxon>Cunninghamellaceae</taxon>
        <taxon>Absidia</taxon>
    </lineage>
</organism>
<feature type="transmembrane region" description="Helical" evidence="2">
    <location>
        <begin position="258"/>
        <end position="278"/>
    </location>
</feature>
<name>A0A1X2IT15_9FUNG</name>
<dbReference type="InterPro" id="IPR016024">
    <property type="entry name" value="ARM-type_fold"/>
</dbReference>
<dbReference type="InterPro" id="IPR033060">
    <property type="entry name" value="INTS7"/>
</dbReference>
<feature type="transmembrane region" description="Helical" evidence="2">
    <location>
        <begin position="290"/>
        <end position="310"/>
    </location>
</feature>
<accession>A0A1X2IT15</accession>
<feature type="domain" description="Integrator complex subunit 7 N-terminal" evidence="3">
    <location>
        <begin position="38"/>
        <end position="252"/>
    </location>
</feature>
<proteinExistence type="inferred from homology"/>
<dbReference type="InterPro" id="IPR056516">
    <property type="entry name" value="INTS7_N"/>
</dbReference>
<dbReference type="GO" id="GO:0032039">
    <property type="term" value="C:integrator complex"/>
    <property type="evidence" value="ECO:0007669"/>
    <property type="project" value="InterPro"/>
</dbReference>
<evidence type="ECO:0000313" key="4">
    <source>
        <dbReference type="EMBL" id="ORZ21659.1"/>
    </source>
</evidence>
<dbReference type="Proteomes" id="UP000193560">
    <property type="component" value="Unassembled WGS sequence"/>
</dbReference>
<dbReference type="PANTHER" id="PTHR13322">
    <property type="entry name" value="C1ORF73 PROTEIN"/>
    <property type="match status" value="1"/>
</dbReference>
<evidence type="ECO:0000259" key="3">
    <source>
        <dbReference type="Pfam" id="PF24436"/>
    </source>
</evidence>
<dbReference type="EMBL" id="MCGE01000005">
    <property type="protein sequence ID" value="ORZ21659.1"/>
    <property type="molecule type" value="Genomic_DNA"/>
</dbReference>
<evidence type="ECO:0000313" key="5">
    <source>
        <dbReference type="Proteomes" id="UP000193560"/>
    </source>
</evidence>
<keyword evidence="2" id="KW-1133">Transmembrane helix</keyword>
<dbReference type="GO" id="GO:0034472">
    <property type="term" value="P:snRNA 3'-end processing"/>
    <property type="evidence" value="ECO:0007669"/>
    <property type="project" value="TreeGrafter"/>
</dbReference>
<dbReference type="PANTHER" id="PTHR13322:SF2">
    <property type="entry name" value="INTEGRATOR COMPLEX SUBUNIT 7"/>
    <property type="match status" value="1"/>
</dbReference>
<comment type="caution">
    <text evidence="4">The sequence shown here is derived from an EMBL/GenBank/DDBJ whole genome shotgun (WGS) entry which is preliminary data.</text>
</comment>
<keyword evidence="2" id="KW-0812">Transmembrane</keyword>
<dbReference type="OrthoDB" id="275783at2759"/>
<keyword evidence="2" id="KW-0472">Membrane</keyword>
<dbReference type="Pfam" id="PF24436">
    <property type="entry name" value="INTS7_N"/>
    <property type="match status" value="1"/>
</dbReference>
<gene>
    <name evidence="4" type="ORF">BCR42DRAFT_321570</name>
</gene>
<dbReference type="AlphaFoldDB" id="A0A1X2IT15"/>
<protein>
    <recommendedName>
        <fullName evidence="3">Integrator complex subunit 7 N-terminal domain-containing protein</fullName>
    </recommendedName>
</protein>
<reference evidence="4 5" key="1">
    <citation type="submission" date="2016-07" db="EMBL/GenBank/DDBJ databases">
        <title>Pervasive Adenine N6-methylation of Active Genes in Fungi.</title>
        <authorList>
            <consortium name="DOE Joint Genome Institute"/>
            <person name="Mondo S.J."/>
            <person name="Dannebaum R.O."/>
            <person name="Kuo R.C."/>
            <person name="Labutti K."/>
            <person name="Haridas S."/>
            <person name="Kuo A."/>
            <person name="Salamov A."/>
            <person name="Ahrendt S.R."/>
            <person name="Lipzen A."/>
            <person name="Sullivan W."/>
            <person name="Andreopoulos W.B."/>
            <person name="Clum A."/>
            <person name="Lindquist E."/>
            <person name="Daum C."/>
            <person name="Ramamoorthy G.K."/>
            <person name="Gryganskyi A."/>
            <person name="Culley D."/>
            <person name="Magnuson J.K."/>
            <person name="James T.Y."/>
            <person name="O'Malley M.A."/>
            <person name="Stajich J.E."/>
            <person name="Spatafora J.W."/>
            <person name="Visel A."/>
            <person name="Grigoriev I.V."/>
        </authorList>
    </citation>
    <scope>NUCLEOTIDE SEQUENCE [LARGE SCALE GENOMIC DNA]</scope>
    <source>
        <strain evidence="4 5">NRRL 1336</strain>
    </source>
</reference>
<dbReference type="SUPFAM" id="SSF48371">
    <property type="entry name" value="ARM repeat"/>
    <property type="match status" value="1"/>
</dbReference>
<evidence type="ECO:0000256" key="2">
    <source>
        <dbReference type="SAM" id="Phobius"/>
    </source>
</evidence>
<keyword evidence="5" id="KW-1185">Reference proteome</keyword>
<comment type="similarity">
    <text evidence="1">Belongs to the Integrator subunit 7 family.</text>
</comment>
<dbReference type="STRING" id="90262.A0A1X2IT15"/>
<sequence length="311" mass="35762">MADTDLSARQQAEGHKSLLQLETEFNAKPRTAVLSIQGSQIRALAQFPSFFQTYPSPVILNAAILKLADWFHHGNNVVRMHIYKVLESVSKHHLTEIINVDETMRRILPVLGSNDPTARALTLRVFGCMAIIYKDNLDVQHGVQQSTDRFETEAAIWASDQFSSRSTTFLSVMFMRIQSKLADPTTSFDIQLKLIKILRHMHSDIAMARQAKQLCLRLLDEKNSEERLVIVVLRTLTQLLSVALIDQREQVSDSEDRITMQLISFFLYINRLIDFFLIYYTMDVYSYNKAYFKISNILVIMILCLVSPILR</sequence>